<evidence type="ECO:0000313" key="1">
    <source>
        <dbReference type="EMBL" id="MDE8652261.1"/>
    </source>
</evidence>
<dbReference type="NCBIfam" id="NF033522">
    <property type="entry name" value="lasso_benenodin"/>
    <property type="match status" value="1"/>
</dbReference>
<dbReference type="EMBL" id="JARESE010000033">
    <property type="protein sequence ID" value="MDE8652261.1"/>
    <property type="molecule type" value="Genomic_DNA"/>
</dbReference>
<sequence>MNQDREHDEEDLIDLGAVTSETHGNFGTVQPDSPQNRIQLGVLAD</sequence>
<comment type="caution">
    <text evidence="1">The sequence shown here is derived from an EMBL/GenBank/DDBJ whole genome shotgun (WGS) entry which is preliminary data.</text>
</comment>
<proteinExistence type="predicted"/>
<dbReference type="Proteomes" id="UP001216253">
    <property type="component" value="Unassembled WGS sequence"/>
</dbReference>
<reference evidence="1 2" key="1">
    <citation type="submission" date="2023-03" db="EMBL/GenBank/DDBJ databases">
        <title>NovoSphingobium album sp. nov. isolated from polycyclic aromatic hydrocarbons- and heavy-metal polluted soil.</title>
        <authorList>
            <person name="Liu Z."/>
            <person name="Wang K."/>
        </authorList>
    </citation>
    <scope>NUCLEOTIDE SEQUENCE [LARGE SCALE GENOMIC DNA]</scope>
    <source>
        <strain evidence="1 2">H3SJ31-1</strain>
    </source>
</reference>
<organism evidence="1 2">
    <name type="scientific">Novosphingobium album</name>
    <name type="common">ex Liu et al. 2023</name>
    <dbReference type="NCBI Taxonomy" id="3031130"/>
    <lineage>
        <taxon>Bacteria</taxon>
        <taxon>Pseudomonadati</taxon>
        <taxon>Pseudomonadota</taxon>
        <taxon>Alphaproteobacteria</taxon>
        <taxon>Sphingomonadales</taxon>
        <taxon>Sphingomonadaceae</taxon>
        <taxon>Novosphingobium</taxon>
    </lineage>
</organism>
<name>A0ABT5WQI1_9SPHN</name>
<keyword evidence="2" id="KW-1185">Reference proteome</keyword>
<dbReference type="RefSeq" id="WP_275228344.1">
    <property type="nucleotide sequence ID" value="NZ_JARESE010000033.1"/>
</dbReference>
<dbReference type="Pfam" id="PF24178">
    <property type="entry name" value="Subterisin"/>
    <property type="match status" value="1"/>
</dbReference>
<protein>
    <submittedName>
        <fullName evidence="1">Benenodin family lasso peptide</fullName>
    </submittedName>
</protein>
<evidence type="ECO:0000313" key="2">
    <source>
        <dbReference type="Proteomes" id="UP001216253"/>
    </source>
</evidence>
<accession>A0ABT5WQI1</accession>
<gene>
    <name evidence="1" type="ORF">PYV00_11105</name>
</gene>
<dbReference type="InterPro" id="IPR049805">
    <property type="entry name" value="Lasso_benenodin"/>
</dbReference>